<dbReference type="GO" id="GO:0005829">
    <property type="term" value="C:cytosol"/>
    <property type="evidence" value="ECO:0007669"/>
    <property type="project" value="TreeGrafter"/>
</dbReference>
<feature type="non-terminal residue" evidence="17">
    <location>
        <position position="309"/>
    </location>
</feature>
<evidence type="ECO:0000256" key="8">
    <source>
        <dbReference type="ARBA" id="ARBA00023136"/>
    </source>
</evidence>
<feature type="active site" description="Proton donor/acceptor" evidence="13">
    <location>
        <position position="173"/>
    </location>
</feature>
<evidence type="ECO:0000256" key="14">
    <source>
        <dbReference type="PIRSR" id="PIRSR018001-3"/>
    </source>
</evidence>
<evidence type="ECO:0000256" key="10">
    <source>
        <dbReference type="ARBA" id="ARBA00037831"/>
    </source>
</evidence>
<accession>A0A8J7T5E7</accession>
<evidence type="ECO:0000256" key="1">
    <source>
        <dbReference type="ARBA" id="ARBA00004496"/>
    </source>
</evidence>
<dbReference type="Pfam" id="PF24827">
    <property type="entry name" value="AstE_AspA_cat"/>
    <property type="match status" value="1"/>
</dbReference>
<comment type="cofactor">
    <cofactor evidence="14">
        <name>Zn(2+)</name>
        <dbReference type="ChEBI" id="CHEBI:29105"/>
    </cofactor>
    <text evidence="14">Binds 1 zinc ion per subunit.</text>
</comment>
<dbReference type="InterPro" id="IPR007036">
    <property type="entry name" value="Aste_AspA_hybrid_dom"/>
</dbReference>
<feature type="domain" description="Succinylglutamate desuccinylase/Aspartoacylase catalytic" evidence="16">
    <location>
        <begin position="78"/>
        <end position="200"/>
    </location>
</feature>
<feature type="domain" description="AstE/AspA barrel-sandwich hybrid" evidence="15">
    <location>
        <begin position="214"/>
        <end position="296"/>
    </location>
</feature>
<reference evidence="17" key="1">
    <citation type="journal article" date="2021" name="Cell">
        <title>Tracing the genetic footprints of vertebrate landing in non-teleost ray-finned fishes.</title>
        <authorList>
            <person name="Bi X."/>
            <person name="Wang K."/>
            <person name="Yang L."/>
            <person name="Pan H."/>
            <person name="Jiang H."/>
            <person name="Wei Q."/>
            <person name="Fang M."/>
            <person name="Yu H."/>
            <person name="Zhu C."/>
            <person name="Cai Y."/>
            <person name="He Y."/>
            <person name="Gan X."/>
            <person name="Zeng H."/>
            <person name="Yu D."/>
            <person name="Zhu Y."/>
            <person name="Jiang H."/>
            <person name="Qiu Q."/>
            <person name="Yang H."/>
            <person name="Zhang Y.E."/>
            <person name="Wang W."/>
            <person name="Zhu M."/>
            <person name="He S."/>
            <person name="Zhang G."/>
        </authorList>
    </citation>
    <scope>NUCLEOTIDE SEQUENCE</scope>
    <source>
        <strain evidence="17">Allg_001</strain>
    </source>
</reference>
<sequence>MEGQRTCYPPLRRVLVSGGTHGNELGGVYVVRHGAPCLSVSSVCVQTVVTEPVLSGQSGLSVSSVCVQTVVTEPVLSGQSADSPYEVRRALELNQIFGPKGSDQAVDFICDLHNTTANTQACLICDSQSDYLSLHAARYLQSLSKQPCRILLMKRNTPSFSFMSIGKHNMTIEMGPQPPGVIRADVYSKTLRLLQCLLDWIELFNTGAVIPAGSVQCFEVDQKIDYPRDSDGQLTACIHPQLQDRDFEPLNPEDPIFQPFSGGDPLVFGGEETVYPVFVNECAYYSKGIAFWTTKKITISLPAITVTQK</sequence>
<evidence type="ECO:0000256" key="11">
    <source>
        <dbReference type="ARBA" id="ARBA00048435"/>
    </source>
</evidence>
<dbReference type="PIRSF" id="PIRSF018001">
    <property type="entry name" value="Aspartoacylase"/>
    <property type="match status" value="1"/>
</dbReference>
<evidence type="ECO:0000259" key="16">
    <source>
        <dbReference type="Pfam" id="PF24827"/>
    </source>
</evidence>
<dbReference type="EMBL" id="JAAWVO010001989">
    <property type="protein sequence ID" value="MBN3311722.1"/>
    <property type="molecule type" value="Genomic_DNA"/>
</dbReference>
<keyword evidence="8" id="KW-0472">Membrane</keyword>
<evidence type="ECO:0000256" key="9">
    <source>
        <dbReference type="ARBA" id="ARBA00034807"/>
    </source>
</evidence>
<evidence type="ECO:0000256" key="2">
    <source>
        <dbReference type="ARBA" id="ARBA00006173"/>
    </source>
</evidence>
<dbReference type="Gene3D" id="2.20.25.160">
    <property type="match status" value="1"/>
</dbReference>
<comment type="subcellular location">
    <subcellularLocation>
        <location evidence="10">Apical cell membrane</location>
        <topology evidence="10">Peripheral membrane protein</topology>
    </subcellularLocation>
    <subcellularLocation>
        <location evidence="1">Cytoplasm</location>
    </subcellularLocation>
</comment>
<keyword evidence="6" id="KW-0378">Hydrolase</keyword>
<proteinExistence type="inferred from homology"/>
<gene>
    <name evidence="17" type="primary">Acy3</name>
    <name evidence="17" type="ORF">GTO95_0004894</name>
</gene>
<evidence type="ECO:0000256" key="7">
    <source>
        <dbReference type="ARBA" id="ARBA00022833"/>
    </source>
</evidence>
<feature type="binding site" evidence="14">
    <location>
        <position position="21"/>
    </location>
    <ligand>
        <name>Zn(2+)</name>
        <dbReference type="ChEBI" id="CHEBI:29105"/>
    </ligand>
</feature>
<dbReference type="GO" id="GO:0016788">
    <property type="term" value="F:hydrolase activity, acting on ester bonds"/>
    <property type="evidence" value="ECO:0007669"/>
    <property type="project" value="InterPro"/>
</dbReference>
<evidence type="ECO:0000256" key="5">
    <source>
        <dbReference type="ARBA" id="ARBA00022723"/>
    </source>
</evidence>
<keyword evidence="7 14" id="KW-0862">Zinc</keyword>
<comment type="catalytic activity">
    <reaction evidence="12">
        <text>an N-acyl-aromatic L-alpha-amino acid + H2O = an aromatic L-alpha-amino acid + a carboxylate</text>
        <dbReference type="Rhea" id="RHEA:54184"/>
        <dbReference type="ChEBI" id="CHEBI:15377"/>
        <dbReference type="ChEBI" id="CHEBI:29067"/>
        <dbReference type="ChEBI" id="CHEBI:84824"/>
        <dbReference type="ChEBI" id="CHEBI:138093"/>
        <dbReference type="EC" id="3.5.1.114"/>
    </reaction>
</comment>
<organism evidence="17 18">
    <name type="scientific">Atractosteus spatula</name>
    <name type="common">Alligator gar</name>
    <name type="synonym">Lepisosteus spatula</name>
    <dbReference type="NCBI Taxonomy" id="7917"/>
    <lineage>
        <taxon>Eukaryota</taxon>
        <taxon>Metazoa</taxon>
        <taxon>Chordata</taxon>
        <taxon>Craniata</taxon>
        <taxon>Vertebrata</taxon>
        <taxon>Euteleostomi</taxon>
        <taxon>Actinopterygii</taxon>
        <taxon>Neopterygii</taxon>
        <taxon>Holostei</taxon>
        <taxon>Semionotiformes</taxon>
        <taxon>Lepisosteidae</taxon>
        <taxon>Atractosteus</taxon>
    </lineage>
</organism>
<feature type="binding site" evidence="14">
    <location>
        <position position="113"/>
    </location>
    <ligand>
        <name>Zn(2+)</name>
        <dbReference type="ChEBI" id="CHEBI:29105"/>
    </ligand>
</feature>
<dbReference type="PANTHER" id="PTHR15162">
    <property type="entry name" value="ASPARTOACYLASE"/>
    <property type="match status" value="1"/>
</dbReference>
<keyword evidence="5 14" id="KW-0479">Metal-binding</keyword>
<feature type="non-terminal residue" evidence="17">
    <location>
        <position position="1"/>
    </location>
</feature>
<dbReference type="EC" id="3.5.1.114" evidence="9"/>
<protein>
    <recommendedName>
        <fullName evidence="9">N-acyl-aromatic-L-amino acid amidohydrolase</fullName>
        <ecNumber evidence="9">3.5.1.114</ecNumber>
    </recommendedName>
</protein>
<dbReference type="GO" id="GO:0046872">
    <property type="term" value="F:metal ion binding"/>
    <property type="evidence" value="ECO:0007669"/>
    <property type="project" value="UniProtKB-KW"/>
</dbReference>
<evidence type="ECO:0000256" key="4">
    <source>
        <dbReference type="ARBA" id="ARBA00022490"/>
    </source>
</evidence>
<evidence type="ECO:0000256" key="13">
    <source>
        <dbReference type="PIRSR" id="PIRSR018001-1"/>
    </source>
</evidence>
<dbReference type="InterPro" id="IPR055438">
    <property type="entry name" value="AstE_AspA_cat"/>
</dbReference>
<dbReference type="GO" id="GO:0004046">
    <property type="term" value="F:aminoacylase activity"/>
    <property type="evidence" value="ECO:0007669"/>
    <property type="project" value="TreeGrafter"/>
</dbReference>
<dbReference type="Pfam" id="PF04952">
    <property type="entry name" value="AstE_AspA_hybrid"/>
    <property type="match status" value="1"/>
</dbReference>
<dbReference type="InterPro" id="IPR050178">
    <property type="entry name" value="AspA/AstE_fam"/>
</dbReference>
<keyword evidence="18" id="KW-1185">Reference proteome</keyword>
<feature type="binding site" evidence="14">
    <location>
        <position position="24"/>
    </location>
    <ligand>
        <name>Zn(2+)</name>
        <dbReference type="ChEBI" id="CHEBI:29105"/>
    </ligand>
</feature>
<dbReference type="GO" id="GO:0016324">
    <property type="term" value="C:apical plasma membrane"/>
    <property type="evidence" value="ECO:0007669"/>
    <property type="project" value="UniProtKB-SubCell"/>
</dbReference>
<keyword evidence="3" id="KW-1003">Cell membrane</keyword>
<keyword evidence="4" id="KW-0963">Cytoplasm</keyword>
<dbReference type="InterPro" id="IPR016708">
    <property type="entry name" value="Aspartoacylase"/>
</dbReference>
<dbReference type="AlphaFoldDB" id="A0A8J7T5E7"/>
<comment type="caution">
    <text evidence="17">The sequence shown here is derived from an EMBL/GenBank/DDBJ whole genome shotgun (WGS) entry which is preliminary data.</text>
</comment>
<dbReference type="SUPFAM" id="SSF53187">
    <property type="entry name" value="Zn-dependent exopeptidases"/>
    <property type="match status" value="2"/>
</dbReference>
<comment type="similarity">
    <text evidence="2">Belongs to the AspA/AstE family. Aspartoacylase subfamily.</text>
</comment>
<evidence type="ECO:0000259" key="15">
    <source>
        <dbReference type="Pfam" id="PF04952"/>
    </source>
</evidence>
<dbReference type="Gene3D" id="3.40.630.10">
    <property type="entry name" value="Zn peptidases"/>
    <property type="match status" value="1"/>
</dbReference>
<comment type="catalytic activity">
    <reaction evidence="11">
        <text>an N-acetyl-L-cysteine-S-conjugate + H2O = an S-substituted L-cysteine + acetate</text>
        <dbReference type="Rhea" id="RHEA:36855"/>
        <dbReference type="ChEBI" id="CHEBI:15377"/>
        <dbReference type="ChEBI" id="CHEBI:30089"/>
        <dbReference type="ChEBI" id="CHEBI:58717"/>
        <dbReference type="ChEBI" id="CHEBI:58718"/>
        <dbReference type="EC" id="3.5.1.114"/>
    </reaction>
</comment>
<evidence type="ECO:0000256" key="3">
    <source>
        <dbReference type="ARBA" id="ARBA00022475"/>
    </source>
</evidence>
<name>A0A8J7T5E7_ATRSP</name>
<dbReference type="Proteomes" id="UP000736164">
    <property type="component" value="Unassembled WGS sequence"/>
</dbReference>
<evidence type="ECO:0000313" key="18">
    <source>
        <dbReference type="Proteomes" id="UP000736164"/>
    </source>
</evidence>
<evidence type="ECO:0000313" key="17">
    <source>
        <dbReference type="EMBL" id="MBN3311722.1"/>
    </source>
</evidence>
<dbReference type="NCBIfam" id="NF002601">
    <property type="entry name" value="PRK02259.1"/>
    <property type="match status" value="1"/>
</dbReference>
<evidence type="ECO:0000256" key="6">
    <source>
        <dbReference type="ARBA" id="ARBA00022801"/>
    </source>
</evidence>
<dbReference type="PANTHER" id="PTHR15162:SF5">
    <property type="entry name" value="N-ACYL-AROMATIC-L-AMINO ACID AMIDOHYDROLASE (CARBOXYLATE-FORMING)"/>
    <property type="match status" value="1"/>
</dbReference>
<evidence type="ECO:0000256" key="12">
    <source>
        <dbReference type="ARBA" id="ARBA00049326"/>
    </source>
</evidence>